<dbReference type="PATRIC" id="fig|89059.3.peg.539"/>
<dbReference type="Gene3D" id="3.40.50.300">
    <property type="entry name" value="P-loop containing nucleotide triphosphate hydrolases"/>
    <property type="match status" value="2"/>
</dbReference>
<keyword evidence="3" id="KW-0378">Hydrolase</keyword>
<dbReference type="GO" id="GO:0003677">
    <property type="term" value="F:DNA binding"/>
    <property type="evidence" value="ECO:0007669"/>
    <property type="project" value="InterPro"/>
</dbReference>
<comment type="caution">
    <text evidence="3">The sequence shown here is derived from an EMBL/GenBank/DDBJ whole genome shotgun (WGS) entry which is preliminary data.</text>
</comment>
<dbReference type="InterPro" id="IPR001650">
    <property type="entry name" value="Helicase_C-like"/>
</dbReference>
<dbReference type="SUPFAM" id="SSF52540">
    <property type="entry name" value="P-loop containing nucleoside triphosphate hydrolases"/>
    <property type="match status" value="1"/>
</dbReference>
<sequence>MSTKEEISKAIRFGFVDNQVESQEIYQPSLVTNQNNNTVLDTLEDELRTSKFFTIAVAFVTTSGLIDLKSIFADLANKNIHGRLITSTYLNFNKPEAFDDLLQIPNLDVRLLDTEGFHTKAYYFNHDKFESAIIGSANLTQNALKCNFEWNLRVTSTDRGDVVKKIKNNLNELWDKASPLTQHWIEKYKQVWKPNHYIETSKISEEAYEEITPNPMQEQALASLNSLRIEKNAKKALIVAATGTGKTYLAAFDVRNYKPKRMLYVVHREQILEQAMKSFKKVIGGPESDYGILSGNKQELNCKYTFATVNMITSKKIRKQLGSDAFDYILIDEAHRVSHRENDQQQTMYQKLMTFYQPNFMLGMTATPERTDGTNVYEYFDYNLAYEDSLLDALDRNLLAPFHYIGVTDYEKGGAIITDTTELKYLVSEERVDYIVDKTNYYGPRRPNVHGLIFVSHIDEGKELAKKLCNRGIKAKFVYSENTITEREEAVTQLEKGKLDYILTVDIFNEGVDIQCLNQIIMMRPTKSSIIFLQQLGRGLRKCPGKDYVTVLDFIGNYSENYMIPMAFDKSHSSNKEQIRKQIISPSISGVSTINFEEIARKRVLHAVGQAKLDSMKRFRNSYSNIKDKIGHIPMLLDFAQHGDVNVSDIITKFKTLYEMHKKFEPKLQFQFTKRQKNFLMFLSREIAISKRPAESFVLQYLINNKTLSDHQIEKFMKSKGIFYDQEILDNISTIFDLSYFMKQNQKKYGSIPVVESKDGVWKLNNIFKDELHNSHFKNYVQDLLSANLYELEKNGFQLNKRFTIGKKYYRSDVIKLLNWPKEQNAQNVGGYIMRPDQKFFPVFIALEKTEKFQNKMAYEDQFIDRSTMRWFSKSGRSMQSRQENIVINSHKFGLIQLFVKKSDDDKHEGNDFYYLGSAQVVNAKDEKKLNSEGKVTKLVNFTLKLEHSVPNNLYRALNDNEN</sequence>
<accession>A0A0R2JML2</accession>
<organism evidence="3 4">
    <name type="scientific">Ligilactobacillus acidipiscis</name>
    <dbReference type="NCBI Taxonomy" id="89059"/>
    <lineage>
        <taxon>Bacteria</taxon>
        <taxon>Bacillati</taxon>
        <taxon>Bacillota</taxon>
        <taxon>Bacilli</taxon>
        <taxon>Lactobacillales</taxon>
        <taxon>Lactobacillaceae</taxon>
        <taxon>Ligilactobacillus</taxon>
    </lineage>
</organism>
<name>A0A0R2JML2_9LACO</name>
<dbReference type="OrthoDB" id="9802848at2"/>
<evidence type="ECO:0000259" key="1">
    <source>
        <dbReference type="PROSITE" id="PS51192"/>
    </source>
</evidence>
<gene>
    <name evidence="3" type="ORF">IV43_GL000523</name>
</gene>
<dbReference type="InterPro" id="IPR006935">
    <property type="entry name" value="Helicase/UvrB_N"/>
</dbReference>
<dbReference type="EMBL" id="JQBK01000149">
    <property type="protein sequence ID" value="KRN78427.1"/>
    <property type="molecule type" value="Genomic_DNA"/>
</dbReference>
<protein>
    <submittedName>
        <fullName evidence="3">Superfamily II DNA RNA helicase</fullName>
    </submittedName>
</protein>
<dbReference type="AlphaFoldDB" id="A0A0R2JML2"/>
<dbReference type="Pfam" id="PF04851">
    <property type="entry name" value="ResIII"/>
    <property type="match status" value="1"/>
</dbReference>
<dbReference type="SMART" id="SM00490">
    <property type="entry name" value="HELICc"/>
    <property type="match status" value="1"/>
</dbReference>
<feature type="domain" description="Helicase ATP-binding" evidence="1">
    <location>
        <begin position="227"/>
        <end position="386"/>
    </location>
</feature>
<dbReference type="PROSITE" id="PS51194">
    <property type="entry name" value="HELICASE_CTER"/>
    <property type="match status" value="1"/>
</dbReference>
<dbReference type="Pfam" id="PF13091">
    <property type="entry name" value="PLDc_2"/>
    <property type="match status" value="1"/>
</dbReference>
<dbReference type="Pfam" id="PF00271">
    <property type="entry name" value="Helicase_C"/>
    <property type="match status" value="1"/>
</dbReference>
<keyword evidence="3" id="KW-0347">Helicase</keyword>
<dbReference type="Gene3D" id="3.30.870.10">
    <property type="entry name" value="Endonuclease Chain A"/>
    <property type="match status" value="1"/>
</dbReference>
<dbReference type="SMART" id="SM00487">
    <property type="entry name" value="DEXDc"/>
    <property type="match status" value="1"/>
</dbReference>
<dbReference type="Pfam" id="PF11907">
    <property type="entry name" value="DUF3427"/>
    <property type="match status" value="1"/>
</dbReference>
<dbReference type="InterPro" id="IPR027417">
    <property type="entry name" value="P-loop_NTPase"/>
</dbReference>
<dbReference type="Proteomes" id="UP000051491">
    <property type="component" value="Unassembled WGS sequence"/>
</dbReference>
<dbReference type="Pfam" id="PF26350">
    <property type="entry name" value="DUF8090"/>
    <property type="match status" value="1"/>
</dbReference>
<dbReference type="InterPro" id="IPR058403">
    <property type="entry name" value="DUF8090"/>
</dbReference>
<reference evidence="3 4" key="1">
    <citation type="journal article" date="2015" name="Genome Announc.">
        <title>Expanding the biotechnology potential of lactobacilli through comparative genomics of 213 strains and associated genera.</title>
        <authorList>
            <person name="Sun Z."/>
            <person name="Harris H.M."/>
            <person name="McCann A."/>
            <person name="Guo C."/>
            <person name="Argimon S."/>
            <person name="Zhang W."/>
            <person name="Yang X."/>
            <person name="Jeffery I.B."/>
            <person name="Cooney J.C."/>
            <person name="Kagawa T.F."/>
            <person name="Liu W."/>
            <person name="Song Y."/>
            <person name="Salvetti E."/>
            <person name="Wrobel A."/>
            <person name="Rasinkangas P."/>
            <person name="Parkhill J."/>
            <person name="Rea M.C."/>
            <person name="O'Sullivan O."/>
            <person name="Ritari J."/>
            <person name="Douillard F.P."/>
            <person name="Paul Ross R."/>
            <person name="Yang R."/>
            <person name="Briner A.E."/>
            <person name="Felis G.E."/>
            <person name="de Vos W.M."/>
            <person name="Barrangou R."/>
            <person name="Klaenhammer T.R."/>
            <person name="Caufield P.W."/>
            <person name="Cui Y."/>
            <person name="Zhang H."/>
            <person name="O'Toole P.W."/>
        </authorList>
    </citation>
    <scope>NUCLEOTIDE SEQUENCE [LARGE SCALE GENOMIC DNA]</scope>
    <source>
        <strain evidence="3 4">DSM 15353</strain>
    </source>
</reference>
<dbReference type="InterPro" id="IPR025202">
    <property type="entry name" value="PLD-like_dom"/>
</dbReference>
<evidence type="ECO:0000313" key="4">
    <source>
        <dbReference type="Proteomes" id="UP000051491"/>
    </source>
</evidence>
<feature type="domain" description="Helicase C-terminal" evidence="2">
    <location>
        <begin position="419"/>
        <end position="583"/>
    </location>
</feature>
<dbReference type="RefSeq" id="WP_056988188.1">
    <property type="nucleotide sequence ID" value="NZ_JQBK01000149.1"/>
</dbReference>
<dbReference type="InterPro" id="IPR021835">
    <property type="entry name" value="DUF3427"/>
</dbReference>
<dbReference type="PANTHER" id="PTHR47396:SF1">
    <property type="entry name" value="ATP-DEPENDENT HELICASE IRC3-RELATED"/>
    <property type="match status" value="1"/>
</dbReference>
<dbReference type="CDD" id="cd18799">
    <property type="entry name" value="SF2_C_EcoAI-like"/>
    <property type="match status" value="1"/>
</dbReference>
<dbReference type="PROSITE" id="PS51192">
    <property type="entry name" value="HELICASE_ATP_BIND_1"/>
    <property type="match status" value="1"/>
</dbReference>
<dbReference type="InterPro" id="IPR014001">
    <property type="entry name" value="Helicase_ATP-bd"/>
</dbReference>
<keyword evidence="3" id="KW-0547">Nucleotide-binding</keyword>
<dbReference type="GO" id="GO:0016787">
    <property type="term" value="F:hydrolase activity"/>
    <property type="evidence" value="ECO:0007669"/>
    <property type="project" value="InterPro"/>
</dbReference>
<dbReference type="CDD" id="cd18032">
    <property type="entry name" value="DEXHc_RE_I_III_res"/>
    <property type="match status" value="1"/>
</dbReference>
<dbReference type="GO" id="GO:0004386">
    <property type="term" value="F:helicase activity"/>
    <property type="evidence" value="ECO:0007669"/>
    <property type="project" value="UniProtKB-KW"/>
</dbReference>
<keyword evidence="3" id="KW-0067">ATP-binding</keyword>
<evidence type="ECO:0000259" key="2">
    <source>
        <dbReference type="PROSITE" id="PS51194"/>
    </source>
</evidence>
<evidence type="ECO:0000313" key="3">
    <source>
        <dbReference type="EMBL" id="KRN78427.1"/>
    </source>
</evidence>
<dbReference type="SUPFAM" id="SSF56024">
    <property type="entry name" value="Phospholipase D/nuclease"/>
    <property type="match status" value="1"/>
</dbReference>
<dbReference type="InterPro" id="IPR050742">
    <property type="entry name" value="Helicase_Restrict-Modif_Enz"/>
</dbReference>
<dbReference type="GO" id="GO:0005524">
    <property type="term" value="F:ATP binding"/>
    <property type="evidence" value="ECO:0007669"/>
    <property type="project" value="InterPro"/>
</dbReference>
<dbReference type="GO" id="GO:0005829">
    <property type="term" value="C:cytosol"/>
    <property type="evidence" value="ECO:0007669"/>
    <property type="project" value="TreeGrafter"/>
</dbReference>
<proteinExistence type="predicted"/>
<dbReference type="CDD" id="cd09204">
    <property type="entry name" value="PLDc_N_DEXD_b2"/>
    <property type="match status" value="1"/>
</dbReference>
<dbReference type="PANTHER" id="PTHR47396">
    <property type="entry name" value="TYPE I RESTRICTION ENZYME ECOKI R PROTEIN"/>
    <property type="match status" value="1"/>
</dbReference>